<name>A0ABD0J3M9_9CAEN</name>
<dbReference type="EMBL" id="JACVVK020000676">
    <property type="protein sequence ID" value="KAK7456971.1"/>
    <property type="molecule type" value="Genomic_DNA"/>
</dbReference>
<proteinExistence type="predicted"/>
<keyword evidence="2" id="KW-1185">Reference proteome</keyword>
<accession>A0ABD0J3M9</accession>
<comment type="caution">
    <text evidence="1">The sequence shown here is derived from an EMBL/GenBank/DDBJ whole genome shotgun (WGS) entry which is preliminary data.</text>
</comment>
<evidence type="ECO:0000313" key="1">
    <source>
        <dbReference type="EMBL" id="KAK7456971.1"/>
    </source>
</evidence>
<dbReference type="AlphaFoldDB" id="A0ABD0J3M9"/>
<protein>
    <submittedName>
        <fullName evidence="1">Uncharacterized protein</fullName>
    </submittedName>
</protein>
<reference evidence="1 2" key="1">
    <citation type="journal article" date="2023" name="Sci. Data">
        <title>Genome assembly of the Korean intertidal mud-creeper Batillaria attramentaria.</title>
        <authorList>
            <person name="Patra A.K."/>
            <person name="Ho P.T."/>
            <person name="Jun S."/>
            <person name="Lee S.J."/>
            <person name="Kim Y."/>
            <person name="Won Y.J."/>
        </authorList>
    </citation>
    <scope>NUCLEOTIDE SEQUENCE [LARGE SCALE GENOMIC DNA]</scope>
    <source>
        <strain evidence="1">Wonlab-2016</strain>
    </source>
</reference>
<evidence type="ECO:0000313" key="2">
    <source>
        <dbReference type="Proteomes" id="UP001519460"/>
    </source>
</evidence>
<sequence length="153" mass="16981">MTQHFLIAVSANRRAWQTKTHQAEHGKLIVDFVFVVVSRVSFDVPQNLCILRNNTHPQTGLNSAFYVVFTEPLWTTHVTGCNRSYETCLLVMDDYSIQFLLGTCLTSSFFVSASSGDETRSLPTSPISKKASPVTLITSSDVGNLQWLSGYDA</sequence>
<organism evidence="1 2">
    <name type="scientific">Batillaria attramentaria</name>
    <dbReference type="NCBI Taxonomy" id="370345"/>
    <lineage>
        <taxon>Eukaryota</taxon>
        <taxon>Metazoa</taxon>
        <taxon>Spiralia</taxon>
        <taxon>Lophotrochozoa</taxon>
        <taxon>Mollusca</taxon>
        <taxon>Gastropoda</taxon>
        <taxon>Caenogastropoda</taxon>
        <taxon>Sorbeoconcha</taxon>
        <taxon>Cerithioidea</taxon>
        <taxon>Batillariidae</taxon>
        <taxon>Batillaria</taxon>
    </lineage>
</organism>
<gene>
    <name evidence="1" type="ORF">BaRGS_00039284</name>
</gene>
<dbReference type="Proteomes" id="UP001519460">
    <property type="component" value="Unassembled WGS sequence"/>
</dbReference>